<dbReference type="SUPFAM" id="SSF56219">
    <property type="entry name" value="DNase I-like"/>
    <property type="match status" value="1"/>
</dbReference>
<sequence length="291" mass="33573">MYVGDFNDALSDNEKSGGILRTPSQLSWSRQALELYRLADLGFEGYHFTWTNGRQEEANIQCRLDRGLAYKEKRVNVFRFEEAWTKDSRCEKVISQLWNGGKLQGHHKIKVMQQLEVEFKEFKVGTIGNEIKIIEEKLGERLVGHGVKRRWKPIELLSRKETIFCRWRKLCGSSVVYQFDLARRLQHQVLSGKASQRRSTNAIKKLMDALGSCWKGNFHYEGILVSYFTVIFYTSSPINITEVCSVVNGKLSPSLISWFESRFSVLEVKEVIYQMHPLKAPSPDGLPVTPF</sequence>
<comment type="caution">
    <text evidence="1">The sequence shown here is derived from an EMBL/GenBank/DDBJ whole genome shotgun (WGS) entry which is preliminary data.</text>
</comment>
<dbReference type="Proteomes" id="UP001058974">
    <property type="component" value="Chromosome 4"/>
</dbReference>
<gene>
    <name evidence="1" type="ORF">KIW84_043537</name>
</gene>
<accession>A0A9D4XE77</accession>
<protein>
    <recommendedName>
        <fullName evidence="3">Reverse transcriptase</fullName>
    </recommendedName>
</protein>
<reference evidence="1 2" key="1">
    <citation type="journal article" date="2022" name="Nat. Genet.">
        <title>Improved pea reference genome and pan-genome highlight genomic features and evolutionary characteristics.</title>
        <authorList>
            <person name="Yang T."/>
            <person name="Liu R."/>
            <person name="Luo Y."/>
            <person name="Hu S."/>
            <person name="Wang D."/>
            <person name="Wang C."/>
            <person name="Pandey M.K."/>
            <person name="Ge S."/>
            <person name="Xu Q."/>
            <person name="Li N."/>
            <person name="Li G."/>
            <person name="Huang Y."/>
            <person name="Saxena R.K."/>
            <person name="Ji Y."/>
            <person name="Li M."/>
            <person name="Yan X."/>
            <person name="He Y."/>
            <person name="Liu Y."/>
            <person name="Wang X."/>
            <person name="Xiang C."/>
            <person name="Varshney R.K."/>
            <person name="Ding H."/>
            <person name="Gao S."/>
            <person name="Zong X."/>
        </authorList>
    </citation>
    <scope>NUCLEOTIDE SEQUENCE [LARGE SCALE GENOMIC DNA]</scope>
    <source>
        <strain evidence="1 2">cv. Zhongwan 6</strain>
    </source>
</reference>
<evidence type="ECO:0000313" key="1">
    <source>
        <dbReference type="EMBL" id="KAI5419399.1"/>
    </source>
</evidence>
<dbReference type="PANTHER" id="PTHR33710:SF71">
    <property type="entry name" value="ENDONUCLEASE_EXONUCLEASE_PHOSPHATASE DOMAIN-CONTAINING PROTEIN"/>
    <property type="match status" value="1"/>
</dbReference>
<dbReference type="Gramene" id="Psat04G0353700-T1">
    <property type="protein sequence ID" value="KAI5419399.1"/>
    <property type="gene ID" value="KIW84_043537"/>
</dbReference>
<keyword evidence="2" id="KW-1185">Reference proteome</keyword>
<dbReference type="PANTHER" id="PTHR33710">
    <property type="entry name" value="BNAC02G09200D PROTEIN"/>
    <property type="match status" value="1"/>
</dbReference>
<organism evidence="1 2">
    <name type="scientific">Pisum sativum</name>
    <name type="common">Garden pea</name>
    <name type="synonym">Lathyrus oleraceus</name>
    <dbReference type="NCBI Taxonomy" id="3888"/>
    <lineage>
        <taxon>Eukaryota</taxon>
        <taxon>Viridiplantae</taxon>
        <taxon>Streptophyta</taxon>
        <taxon>Embryophyta</taxon>
        <taxon>Tracheophyta</taxon>
        <taxon>Spermatophyta</taxon>
        <taxon>Magnoliopsida</taxon>
        <taxon>eudicotyledons</taxon>
        <taxon>Gunneridae</taxon>
        <taxon>Pentapetalae</taxon>
        <taxon>rosids</taxon>
        <taxon>fabids</taxon>
        <taxon>Fabales</taxon>
        <taxon>Fabaceae</taxon>
        <taxon>Papilionoideae</taxon>
        <taxon>50 kb inversion clade</taxon>
        <taxon>NPAAA clade</taxon>
        <taxon>Hologalegina</taxon>
        <taxon>IRL clade</taxon>
        <taxon>Fabeae</taxon>
        <taxon>Lathyrus</taxon>
    </lineage>
</organism>
<name>A0A9D4XE77_PEA</name>
<dbReference type="AlphaFoldDB" id="A0A9D4XE77"/>
<proteinExistence type="predicted"/>
<dbReference type="EMBL" id="JAMSHJ010000004">
    <property type="protein sequence ID" value="KAI5419399.1"/>
    <property type="molecule type" value="Genomic_DNA"/>
</dbReference>
<evidence type="ECO:0008006" key="3">
    <source>
        <dbReference type="Google" id="ProtNLM"/>
    </source>
</evidence>
<dbReference type="InterPro" id="IPR036691">
    <property type="entry name" value="Endo/exonu/phosph_ase_sf"/>
</dbReference>
<evidence type="ECO:0000313" key="2">
    <source>
        <dbReference type="Proteomes" id="UP001058974"/>
    </source>
</evidence>